<dbReference type="SUPFAM" id="SSF53448">
    <property type="entry name" value="Nucleotide-diphospho-sugar transferases"/>
    <property type="match status" value="1"/>
</dbReference>
<dbReference type="OrthoDB" id="10266326at2759"/>
<name>A0A1D2MG34_ORCCI</name>
<gene>
    <name evidence="1" type="ORF">Ocin01_14753</name>
</gene>
<dbReference type="Proteomes" id="UP000094527">
    <property type="component" value="Unassembled WGS sequence"/>
</dbReference>
<keyword evidence="2" id="KW-1185">Reference proteome</keyword>
<comment type="caution">
    <text evidence="1">The sequence shown here is derived from an EMBL/GenBank/DDBJ whole genome shotgun (WGS) entry which is preliminary data.</text>
</comment>
<dbReference type="AlphaFoldDB" id="A0A1D2MG34"/>
<evidence type="ECO:0000313" key="1">
    <source>
        <dbReference type="EMBL" id="ODM91935.1"/>
    </source>
</evidence>
<evidence type="ECO:0000313" key="2">
    <source>
        <dbReference type="Proteomes" id="UP000094527"/>
    </source>
</evidence>
<dbReference type="EMBL" id="LJIJ01001377">
    <property type="protein sequence ID" value="ODM91935.1"/>
    <property type="molecule type" value="Genomic_DNA"/>
</dbReference>
<dbReference type="InterPro" id="IPR029044">
    <property type="entry name" value="Nucleotide-diphossugar_trans"/>
</dbReference>
<protein>
    <submittedName>
        <fullName evidence="1">Glucoside xylosyltransferase 1</fullName>
    </submittedName>
</protein>
<reference evidence="1 2" key="1">
    <citation type="journal article" date="2016" name="Genome Biol. Evol.">
        <title>Gene Family Evolution Reflects Adaptation to Soil Environmental Stressors in the Genome of the Collembolan Orchesella cincta.</title>
        <authorList>
            <person name="Faddeeva-Vakhrusheva A."/>
            <person name="Derks M.F."/>
            <person name="Anvar S.Y."/>
            <person name="Agamennone V."/>
            <person name="Suring W."/>
            <person name="Smit S."/>
            <person name="van Straalen N.M."/>
            <person name="Roelofs D."/>
        </authorList>
    </citation>
    <scope>NUCLEOTIDE SEQUENCE [LARGE SCALE GENOMIC DNA]</scope>
    <source>
        <tissue evidence="1">Mixed pool</tissue>
    </source>
</reference>
<dbReference type="Gene3D" id="3.90.550.10">
    <property type="entry name" value="Spore Coat Polysaccharide Biosynthesis Protein SpsA, Chain A"/>
    <property type="match status" value="1"/>
</dbReference>
<dbReference type="GO" id="GO:0016740">
    <property type="term" value="F:transferase activity"/>
    <property type="evidence" value="ECO:0007669"/>
    <property type="project" value="UniProtKB-KW"/>
</dbReference>
<sequence length="78" mass="9221">MKELDYPRDKLQVTLHFYSVLKAVPERYHEAMIYIKKRCAFVRLFMPSNLPSEDAILYLDTDNIVTGNIKNVWDASRK</sequence>
<keyword evidence="1" id="KW-0808">Transferase</keyword>
<proteinExistence type="predicted"/>
<organism evidence="1 2">
    <name type="scientific">Orchesella cincta</name>
    <name type="common">Springtail</name>
    <name type="synonym">Podura cincta</name>
    <dbReference type="NCBI Taxonomy" id="48709"/>
    <lineage>
        <taxon>Eukaryota</taxon>
        <taxon>Metazoa</taxon>
        <taxon>Ecdysozoa</taxon>
        <taxon>Arthropoda</taxon>
        <taxon>Hexapoda</taxon>
        <taxon>Collembola</taxon>
        <taxon>Entomobryomorpha</taxon>
        <taxon>Entomobryoidea</taxon>
        <taxon>Orchesellidae</taxon>
        <taxon>Orchesellinae</taxon>
        <taxon>Orchesella</taxon>
    </lineage>
</organism>
<accession>A0A1D2MG34</accession>